<dbReference type="InterPro" id="IPR045584">
    <property type="entry name" value="Pilin-like"/>
</dbReference>
<evidence type="ECO:0000256" key="1">
    <source>
        <dbReference type="SAM" id="MobiDB-lite"/>
    </source>
</evidence>
<sequence length="236" mass="26392">MEDGLVRPTCNVNRRAGGAFTLVELMVVVAILAVLVALLISTTAKIITRFNSIVCRNNLHNALHQAGGAYTPVVNRGEGGGFWDTMGDDAQMYCFEKIYVEDGNPYRFWTYNEVMIVPPDATNTFALNATFSSSDADRTLGTWNKFRPGSDRKYTWEFGDGGNYAEPRCRDSCFRITFQEDGQTEVAIRCNRSRYSSWFRPSLVKPGATPSEDEVAFGDQGWAPAWSRSMDPEGYK</sequence>
<feature type="region of interest" description="Disordered" evidence="1">
    <location>
        <begin position="208"/>
        <end position="236"/>
    </location>
</feature>
<comment type="caution">
    <text evidence="3">The sequence shown here is derived from an EMBL/GenBank/DDBJ whole genome shotgun (WGS) entry which is preliminary data.</text>
</comment>
<feature type="non-terminal residue" evidence="3">
    <location>
        <position position="236"/>
    </location>
</feature>
<evidence type="ECO:0000256" key="2">
    <source>
        <dbReference type="SAM" id="Phobius"/>
    </source>
</evidence>
<accession>A0A0F9C3W0</accession>
<protein>
    <submittedName>
        <fullName evidence="3">Uncharacterized protein</fullName>
    </submittedName>
</protein>
<keyword evidence="2" id="KW-0812">Transmembrane</keyword>
<gene>
    <name evidence="3" type="ORF">LCGC14_2370630</name>
</gene>
<dbReference type="SUPFAM" id="SSF54523">
    <property type="entry name" value="Pili subunits"/>
    <property type="match status" value="1"/>
</dbReference>
<keyword evidence="2" id="KW-1133">Transmembrane helix</keyword>
<dbReference type="Gene3D" id="3.30.700.10">
    <property type="entry name" value="Glycoprotein, Type 4 Pilin"/>
    <property type="match status" value="1"/>
</dbReference>
<dbReference type="EMBL" id="LAZR01034936">
    <property type="protein sequence ID" value="KKL28890.1"/>
    <property type="molecule type" value="Genomic_DNA"/>
</dbReference>
<keyword evidence="2" id="KW-0472">Membrane</keyword>
<name>A0A0F9C3W0_9ZZZZ</name>
<dbReference type="InterPro" id="IPR012902">
    <property type="entry name" value="N_methyl_site"/>
</dbReference>
<organism evidence="3">
    <name type="scientific">marine sediment metagenome</name>
    <dbReference type="NCBI Taxonomy" id="412755"/>
    <lineage>
        <taxon>unclassified sequences</taxon>
        <taxon>metagenomes</taxon>
        <taxon>ecological metagenomes</taxon>
    </lineage>
</organism>
<dbReference type="AlphaFoldDB" id="A0A0F9C3W0"/>
<feature type="transmembrane region" description="Helical" evidence="2">
    <location>
        <begin position="20"/>
        <end position="40"/>
    </location>
</feature>
<dbReference type="Pfam" id="PF07963">
    <property type="entry name" value="N_methyl"/>
    <property type="match status" value="1"/>
</dbReference>
<evidence type="ECO:0000313" key="3">
    <source>
        <dbReference type="EMBL" id="KKL28890.1"/>
    </source>
</evidence>
<dbReference type="NCBIfam" id="TIGR02532">
    <property type="entry name" value="IV_pilin_GFxxxE"/>
    <property type="match status" value="1"/>
</dbReference>
<proteinExistence type="predicted"/>
<reference evidence="3" key="1">
    <citation type="journal article" date="2015" name="Nature">
        <title>Complex archaea that bridge the gap between prokaryotes and eukaryotes.</title>
        <authorList>
            <person name="Spang A."/>
            <person name="Saw J.H."/>
            <person name="Jorgensen S.L."/>
            <person name="Zaremba-Niedzwiedzka K."/>
            <person name="Martijn J."/>
            <person name="Lind A.E."/>
            <person name="van Eijk R."/>
            <person name="Schleper C."/>
            <person name="Guy L."/>
            <person name="Ettema T.J."/>
        </authorList>
    </citation>
    <scope>NUCLEOTIDE SEQUENCE</scope>
</reference>